<evidence type="ECO:0000256" key="7">
    <source>
        <dbReference type="ARBA" id="ARBA00022989"/>
    </source>
</evidence>
<evidence type="ECO:0000259" key="12">
    <source>
        <dbReference type="PROSITE" id="PS50850"/>
    </source>
</evidence>
<protein>
    <recommendedName>
        <fullName evidence="10">Putative proline/betaine transporter</fullName>
    </recommendedName>
</protein>
<evidence type="ECO:0000256" key="9">
    <source>
        <dbReference type="ARBA" id="ARBA00037295"/>
    </source>
</evidence>
<sequence>MSTKTSRAREANRSRVRALLTGVSGTFVEYYDFAVYGLVAPVIATQFFPTGDSLSALLATFGIFAIGFVGRPLGGIVFGHFGDKVGRRNVLSVAIIMMTACTVLVGLLPAYSTIGIAAPLLLLALRLIQNFSVGGEFSGASAFVVEHAPPERRGVHGASINISSVFPFVAAIALVLPFSAILSDTQFAAWGWRIPFLLAGPLGIIGLYLRLKVEETPAYQQAKQQGNLERLPVVTALRTQYRRILLLFVSAAVSGISFYMLSSYMVTHLTKELGFGRTPALLINAAAVLAFCVAGLVYARISDKIGRKPVTLVSHAAVVILAVPSFVLMAVGNVFTATIGQCLFAISLAGLSVMTTVISVELFPPQVRYSSNALGYQGAYMIFAGTAPFLSTWLVGITGSSLAPAVYVSTAALISFCVLAALLPETRSAPLSEMTPAAKGVLDPTPPTAA</sequence>
<keyword evidence="5 11" id="KW-0812">Transmembrane</keyword>
<feature type="transmembrane region" description="Helical" evidence="11">
    <location>
        <begin position="56"/>
        <end position="78"/>
    </location>
</feature>
<dbReference type="FunFam" id="1.20.1250.20:FF:000001">
    <property type="entry name" value="Dicarboxylate MFS transporter"/>
    <property type="match status" value="1"/>
</dbReference>
<organism evidence="13 14">
    <name type="scientific">Saccharopolyspora spinosa</name>
    <dbReference type="NCBI Taxonomy" id="60894"/>
    <lineage>
        <taxon>Bacteria</taxon>
        <taxon>Bacillati</taxon>
        <taxon>Actinomycetota</taxon>
        <taxon>Actinomycetes</taxon>
        <taxon>Pseudonocardiales</taxon>
        <taxon>Pseudonocardiaceae</taxon>
        <taxon>Saccharopolyspora</taxon>
    </lineage>
</organism>
<feature type="transmembrane region" description="Helical" evidence="11">
    <location>
        <begin position="311"/>
        <end position="332"/>
    </location>
</feature>
<dbReference type="STRING" id="994479.GCA_000194155_07420"/>
<dbReference type="AlphaFoldDB" id="A0A2N3Y137"/>
<evidence type="ECO:0000256" key="2">
    <source>
        <dbReference type="ARBA" id="ARBA00008240"/>
    </source>
</evidence>
<feature type="transmembrane region" description="Helical" evidence="11">
    <location>
        <begin position="244"/>
        <end position="261"/>
    </location>
</feature>
<dbReference type="InterPro" id="IPR011701">
    <property type="entry name" value="MFS"/>
</dbReference>
<feature type="transmembrane region" description="Helical" evidence="11">
    <location>
        <begin position="281"/>
        <end position="299"/>
    </location>
</feature>
<feature type="transmembrane region" description="Helical" evidence="11">
    <location>
        <begin position="90"/>
        <end position="111"/>
    </location>
</feature>
<reference evidence="13" key="1">
    <citation type="submission" date="2017-12" db="EMBL/GenBank/DDBJ databases">
        <title>Sequencing the genomes of 1000 Actinobacteria strains.</title>
        <authorList>
            <person name="Klenk H.-P."/>
        </authorList>
    </citation>
    <scope>NUCLEOTIDE SEQUENCE [LARGE SCALE GENOMIC DNA]</scope>
    <source>
        <strain evidence="13">DSM 44228</strain>
    </source>
</reference>
<dbReference type="OrthoDB" id="9066401at2"/>
<dbReference type="PANTHER" id="PTHR43528">
    <property type="entry name" value="ALPHA-KETOGLUTARATE PERMEASE"/>
    <property type="match status" value="1"/>
</dbReference>
<dbReference type="Proteomes" id="UP000233786">
    <property type="component" value="Unassembled WGS sequence"/>
</dbReference>
<comment type="function">
    <text evidence="9">May be a proton symporter involved in the uptake of osmolytes such as proline and glycine betaine.</text>
</comment>
<dbReference type="InterPro" id="IPR005828">
    <property type="entry name" value="MFS_sugar_transport-like"/>
</dbReference>
<evidence type="ECO:0000256" key="6">
    <source>
        <dbReference type="ARBA" id="ARBA00022847"/>
    </source>
</evidence>
<dbReference type="InterPro" id="IPR036259">
    <property type="entry name" value="MFS_trans_sf"/>
</dbReference>
<evidence type="ECO:0000313" key="13">
    <source>
        <dbReference type="EMBL" id="PKW16629.1"/>
    </source>
</evidence>
<gene>
    <name evidence="13" type="ORF">A8926_4480</name>
</gene>
<evidence type="ECO:0000256" key="4">
    <source>
        <dbReference type="ARBA" id="ARBA00022475"/>
    </source>
</evidence>
<evidence type="ECO:0000256" key="3">
    <source>
        <dbReference type="ARBA" id="ARBA00022448"/>
    </source>
</evidence>
<feature type="transmembrane region" description="Helical" evidence="11">
    <location>
        <begin position="402"/>
        <end position="423"/>
    </location>
</feature>
<comment type="caution">
    <text evidence="13">The sequence shown here is derived from an EMBL/GenBank/DDBJ whole genome shotgun (WGS) entry which is preliminary data.</text>
</comment>
<comment type="subcellular location">
    <subcellularLocation>
        <location evidence="1">Cell membrane</location>
        <topology evidence="1">Multi-pass membrane protein</topology>
    </subcellularLocation>
</comment>
<dbReference type="RefSeq" id="WP_010315128.1">
    <property type="nucleotide sequence ID" value="NZ_CP061007.1"/>
</dbReference>
<keyword evidence="3" id="KW-0813">Transport</keyword>
<keyword evidence="14" id="KW-1185">Reference proteome</keyword>
<dbReference type="PROSITE" id="PS50850">
    <property type="entry name" value="MFS"/>
    <property type="match status" value="1"/>
</dbReference>
<dbReference type="InterPro" id="IPR020846">
    <property type="entry name" value="MFS_dom"/>
</dbReference>
<evidence type="ECO:0000256" key="8">
    <source>
        <dbReference type="ARBA" id="ARBA00023136"/>
    </source>
</evidence>
<keyword evidence="8 11" id="KW-0472">Membrane</keyword>
<evidence type="ECO:0000256" key="10">
    <source>
        <dbReference type="ARBA" id="ARBA00039918"/>
    </source>
</evidence>
<keyword evidence="4" id="KW-1003">Cell membrane</keyword>
<feature type="transmembrane region" description="Helical" evidence="11">
    <location>
        <begin position="157"/>
        <end position="178"/>
    </location>
</feature>
<accession>A0A2N3Y137</accession>
<evidence type="ECO:0000313" key="14">
    <source>
        <dbReference type="Proteomes" id="UP000233786"/>
    </source>
</evidence>
<proteinExistence type="inferred from homology"/>
<dbReference type="Pfam" id="PF07690">
    <property type="entry name" value="MFS_1"/>
    <property type="match status" value="1"/>
</dbReference>
<evidence type="ECO:0000256" key="11">
    <source>
        <dbReference type="SAM" id="Phobius"/>
    </source>
</evidence>
<evidence type="ECO:0000256" key="5">
    <source>
        <dbReference type="ARBA" id="ARBA00022692"/>
    </source>
</evidence>
<name>A0A2N3Y137_SACSN</name>
<keyword evidence="7 11" id="KW-1133">Transmembrane helix</keyword>
<feature type="transmembrane region" description="Helical" evidence="11">
    <location>
        <begin position="123"/>
        <end position="145"/>
    </location>
</feature>
<dbReference type="EMBL" id="PJNB01000001">
    <property type="protein sequence ID" value="PKW16629.1"/>
    <property type="molecule type" value="Genomic_DNA"/>
</dbReference>
<comment type="similarity">
    <text evidence="2">Belongs to the major facilitator superfamily. Metabolite:H+ Symporter (MHS) family (TC 2.A.1.6) family.</text>
</comment>
<feature type="domain" description="Major facilitator superfamily (MFS) profile" evidence="12">
    <location>
        <begin position="18"/>
        <end position="427"/>
    </location>
</feature>
<dbReference type="InterPro" id="IPR051084">
    <property type="entry name" value="H+-coupled_symporters"/>
</dbReference>
<keyword evidence="6" id="KW-0769">Symport</keyword>
<feature type="transmembrane region" description="Helical" evidence="11">
    <location>
        <begin position="190"/>
        <end position="209"/>
    </location>
</feature>
<dbReference type="PANTHER" id="PTHR43528:SF1">
    <property type="entry name" value="ALPHA-KETOGLUTARATE PERMEASE"/>
    <property type="match status" value="1"/>
</dbReference>
<feature type="transmembrane region" description="Helical" evidence="11">
    <location>
        <begin position="374"/>
        <end position="396"/>
    </location>
</feature>
<dbReference type="Gene3D" id="1.20.1250.20">
    <property type="entry name" value="MFS general substrate transporter like domains"/>
    <property type="match status" value="2"/>
</dbReference>
<feature type="transmembrane region" description="Helical" evidence="11">
    <location>
        <begin position="20"/>
        <end position="44"/>
    </location>
</feature>
<dbReference type="GO" id="GO:0015293">
    <property type="term" value="F:symporter activity"/>
    <property type="evidence" value="ECO:0007669"/>
    <property type="project" value="UniProtKB-KW"/>
</dbReference>
<evidence type="ECO:0000256" key="1">
    <source>
        <dbReference type="ARBA" id="ARBA00004651"/>
    </source>
</evidence>
<feature type="transmembrane region" description="Helical" evidence="11">
    <location>
        <begin position="338"/>
        <end position="362"/>
    </location>
</feature>
<dbReference type="GO" id="GO:0005886">
    <property type="term" value="C:plasma membrane"/>
    <property type="evidence" value="ECO:0007669"/>
    <property type="project" value="UniProtKB-SubCell"/>
</dbReference>
<dbReference type="Pfam" id="PF00083">
    <property type="entry name" value="Sugar_tr"/>
    <property type="match status" value="1"/>
</dbReference>
<dbReference type="SUPFAM" id="SSF103473">
    <property type="entry name" value="MFS general substrate transporter"/>
    <property type="match status" value="1"/>
</dbReference>